<dbReference type="AlphaFoldDB" id="A0AAI9YUW6"/>
<gene>
    <name evidence="1" type="ORF">CCOS01_09075</name>
</gene>
<organism evidence="1 2">
    <name type="scientific">Colletotrichum costaricense</name>
    <dbReference type="NCBI Taxonomy" id="1209916"/>
    <lineage>
        <taxon>Eukaryota</taxon>
        <taxon>Fungi</taxon>
        <taxon>Dikarya</taxon>
        <taxon>Ascomycota</taxon>
        <taxon>Pezizomycotina</taxon>
        <taxon>Sordariomycetes</taxon>
        <taxon>Hypocreomycetidae</taxon>
        <taxon>Glomerellales</taxon>
        <taxon>Glomerellaceae</taxon>
        <taxon>Colletotrichum</taxon>
        <taxon>Colletotrichum acutatum species complex</taxon>
    </lineage>
</organism>
<dbReference type="GeneID" id="85340782"/>
<accession>A0AAI9YUW6</accession>
<name>A0AAI9YUW6_9PEZI</name>
<comment type="caution">
    <text evidence="1">The sequence shown here is derived from an EMBL/GenBank/DDBJ whole genome shotgun (WGS) entry which is preliminary data.</text>
</comment>
<evidence type="ECO:0000313" key="1">
    <source>
        <dbReference type="EMBL" id="KAK1523988.1"/>
    </source>
</evidence>
<sequence length="69" mass="7719">MSWRSRVFVGDDPTLDLQKADGVRSHVIVPPDTPDQQTLVYFVNSLRRGGIGGPSHQTLGINCRKERQD</sequence>
<dbReference type="RefSeq" id="XP_060311935.1">
    <property type="nucleotide sequence ID" value="XM_060457235.1"/>
</dbReference>
<keyword evidence="2" id="KW-1185">Reference proteome</keyword>
<dbReference type="Proteomes" id="UP001240678">
    <property type="component" value="Unassembled WGS sequence"/>
</dbReference>
<proteinExistence type="predicted"/>
<evidence type="ECO:0000313" key="2">
    <source>
        <dbReference type="Proteomes" id="UP001240678"/>
    </source>
</evidence>
<reference evidence="1 2" key="1">
    <citation type="submission" date="2016-10" db="EMBL/GenBank/DDBJ databases">
        <title>The genome sequence of Colletotrichum fioriniae PJ7.</title>
        <authorList>
            <person name="Baroncelli R."/>
        </authorList>
    </citation>
    <scope>NUCLEOTIDE SEQUENCE [LARGE SCALE GENOMIC DNA]</scope>
    <source>
        <strain evidence="1 2">IMI 309622</strain>
    </source>
</reference>
<dbReference type="EMBL" id="MOOE01000009">
    <property type="protein sequence ID" value="KAK1523988.1"/>
    <property type="molecule type" value="Genomic_DNA"/>
</dbReference>
<protein>
    <submittedName>
        <fullName evidence="1">Uncharacterized protein</fullName>
    </submittedName>
</protein>